<evidence type="ECO:0000313" key="2">
    <source>
        <dbReference type="Proteomes" id="UP000053070"/>
    </source>
</evidence>
<dbReference type="NCBIfam" id="TIGR02215">
    <property type="entry name" value="phage_chp_gp8"/>
    <property type="match status" value="1"/>
</dbReference>
<dbReference type="RefSeq" id="WP_047007607.1">
    <property type="nucleotide sequence ID" value="NZ_CP018097.1"/>
</dbReference>
<dbReference type="OrthoDB" id="8478788at2"/>
<evidence type="ECO:0000313" key="1">
    <source>
        <dbReference type="EMBL" id="KLE32229.1"/>
    </source>
</evidence>
<dbReference type="EMBL" id="LBHC01000002">
    <property type="protein sequence ID" value="KLE32229.1"/>
    <property type="molecule type" value="Genomic_DNA"/>
</dbReference>
<dbReference type="AlphaFoldDB" id="A0A0G9MNR8"/>
<organism evidence="1 2">
    <name type="scientific">Aurantiacibacter gangjinensis</name>
    <dbReference type="NCBI Taxonomy" id="502682"/>
    <lineage>
        <taxon>Bacteria</taxon>
        <taxon>Pseudomonadati</taxon>
        <taxon>Pseudomonadota</taxon>
        <taxon>Alphaproteobacteria</taxon>
        <taxon>Sphingomonadales</taxon>
        <taxon>Erythrobacteraceae</taxon>
        <taxon>Aurantiacibacter</taxon>
    </lineage>
</organism>
<name>A0A0G9MNR8_9SPHN</name>
<reference evidence="1 2" key="1">
    <citation type="submission" date="2015-04" db="EMBL/GenBank/DDBJ databases">
        <title>The draft genome sequence of Erythrobacr gangjinensis K7-2.</title>
        <authorList>
            <person name="Zhuang L."/>
            <person name="Liu Y."/>
            <person name="Shao Z."/>
        </authorList>
    </citation>
    <scope>NUCLEOTIDE SEQUENCE [LARGE SCALE GENOMIC DNA]</scope>
    <source>
        <strain evidence="1 2">K7-2</strain>
    </source>
</reference>
<accession>A0A0G9MNR8</accession>
<keyword evidence="2" id="KW-1185">Reference proteome</keyword>
<proteinExistence type="predicted"/>
<dbReference type="Gene3D" id="1.10.3230.30">
    <property type="entry name" value="Phage gp6-like head-tail connector protein"/>
    <property type="match status" value="1"/>
</dbReference>
<dbReference type="KEGG" id="egn:BMF35_a0830"/>
<dbReference type="STRING" id="502682.BMF35_a0830"/>
<sequence length="182" mass="19636">MRRAIVVPPVLAADALDELKSWLAITTTRDDESLGDLLRAALEACEGFTGTMPLETGCEEVLTASYEWQALSASPIIAITGVEAVALDGTRSALPVEAYTIDITAGGCGRVRLTRTCPSSRIAVRFDAGLSASWIGLPDGMRHGVIRLAAHYYRERDAGDRPATPPASVSALWRPWRRMRLA</sequence>
<dbReference type="PATRIC" id="fig|502682.8.peg.1864"/>
<dbReference type="CDD" id="cd08054">
    <property type="entry name" value="gp6"/>
    <property type="match status" value="1"/>
</dbReference>
<comment type="caution">
    <text evidence="1">The sequence shown here is derived from an EMBL/GenBank/DDBJ whole genome shotgun (WGS) entry which is preliminary data.</text>
</comment>
<protein>
    <submittedName>
        <fullName evidence="1">Uncharacterized protein</fullName>
    </submittedName>
</protein>
<gene>
    <name evidence="1" type="ORF">AAW01_09145</name>
</gene>
<dbReference type="Proteomes" id="UP000053070">
    <property type="component" value="Unassembled WGS sequence"/>
</dbReference>
<dbReference type="InterPro" id="IPR011738">
    <property type="entry name" value="Phage_CHP"/>
</dbReference>